<dbReference type="Gene3D" id="1.10.260.40">
    <property type="entry name" value="lambda repressor-like DNA-binding domains"/>
    <property type="match status" value="1"/>
</dbReference>
<feature type="domain" description="HTH cro/C1-type" evidence="1">
    <location>
        <begin position="21"/>
        <end position="75"/>
    </location>
</feature>
<gene>
    <name evidence="2" type="ORF">ymoll0001_6290</name>
</gene>
<proteinExistence type="predicted"/>
<organism evidence="2 3">
    <name type="scientific">Yersinia mollaretii (strain ATCC 43969 / DSM 18520 / CIP 103324 / CNY 7263 / WAIP 204)</name>
    <dbReference type="NCBI Taxonomy" id="349967"/>
    <lineage>
        <taxon>Bacteria</taxon>
        <taxon>Pseudomonadati</taxon>
        <taxon>Pseudomonadota</taxon>
        <taxon>Gammaproteobacteria</taxon>
        <taxon>Enterobacterales</taxon>
        <taxon>Yersiniaceae</taxon>
        <taxon>Yersinia</taxon>
    </lineage>
</organism>
<comment type="caution">
    <text evidence="2">The sequence shown here is derived from an EMBL/GenBank/DDBJ whole genome shotgun (WGS) entry which is preliminary data.</text>
</comment>
<dbReference type="EMBL" id="AALD02000045">
    <property type="protein sequence ID" value="EEQ09242.1"/>
    <property type="molecule type" value="Genomic_DNA"/>
</dbReference>
<protein>
    <submittedName>
        <fullName evidence="2">Predicted transcriptional regulator</fullName>
    </submittedName>
</protein>
<sequence>MCFNVYCESHQENCVMVQNNIKQLRIQLSITQRELAAAVGTSQQQIQRIETGKVAARLEVAQAICSVLKKPLNVVFPNGDHMLRRLSDKRSSCDDDLGEMAKNGIEMDGCAWSVKLWLRGHQDYLLLPISPADQRRFYAYFQEKASPDIEHFFVFDSDEHRYALNSREVAFHQFLFEPLGRVFVGENHKEDDGFTVHIILENGGPAIELCCESDELEDEEFGDIGQLNGFFDMLESDPETTERYMITDMDGEDAFIRIGSIAMVRIALNVLEPVEDDDQ</sequence>
<dbReference type="Pfam" id="PF01381">
    <property type="entry name" value="HTH_3"/>
    <property type="match status" value="1"/>
</dbReference>
<dbReference type="InterPro" id="IPR010982">
    <property type="entry name" value="Lambda_DNA-bd_dom_sf"/>
</dbReference>
<evidence type="ECO:0000259" key="1">
    <source>
        <dbReference type="PROSITE" id="PS50943"/>
    </source>
</evidence>
<keyword evidence="3" id="KW-1185">Reference proteome</keyword>
<name>A0ABM9Y677_YERMW</name>
<evidence type="ECO:0000313" key="3">
    <source>
        <dbReference type="Proteomes" id="UP000003027"/>
    </source>
</evidence>
<dbReference type="SMART" id="SM00530">
    <property type="entry name" value="HTH_XRE"/>
    <property type="match status" value="1"/>
</dbReference>
<dbReference type="SUPFAM" id="SSF47413">
    <property type="entry name" value="lambda repressor-like DNA-binding domains"/>
    <property type="match status" value="1"/>
</dbReference>
<dbReference type="CDD" id="cd00093">
    <property type="entry name" value="HTH_XRE"/>
    <property type="match status" value="1"/>
</dbReference>
<dbReference type="Proteomes" id="UP000003027">
    <property type="component" value="Unassembled WGS sequence"/>
</dbReference>
<accession>A0ABM9Y677</accession>
<reference evidence="2" key="1">
    <citation type="submission" date="2008-12" db="EMBL/GenBank/DDBJ databases">
        <title>Annotation of the Yersinia mollaretii ATCC 43969 genome.</title>
        <authorList>
            <person name="Read T.D."/>
            <person name="Akmal A."/>
            <person name="Bishop-Lilly K."/>
            <person name="Chen P.E."/>
            <person name="Cook C."/>
            <person name="Kiley M.P."/>
            <person name="Lentz S."/>
            <person name="Mateczun A."/>
            <person name="Nagarajan N."/>
            <person name="Nolan N."/>
            <person name="Osborne B.I."/>
            <person name="Pop M."/>
            <person name="Sozhamannan S."/>
            <person name="Stewart A.C."/>
            <person name="Sulakvelidze A."/>
            <person name="Thomason B."/>
            <person name="Willner K."/>
            <person name="Zwick M.E."/>
        </authorList>
    </citation>
    <scope>NUCLEOTIDE SEQUENCE [LARGE SCALE GENOMIC DNA]</scope>
    <source>
        <strain evidence="2">ATCC 43969</strain>
    </source>
</reference>
<dbReference type="InterPro" id="IPR001387">
    <property type="entry name" value="Cro/C1-type_HTH"/>
</dbReference>
<evidence type="ECO:0000313" key="2">
    <source>
        <dbReference type="EMBL" id="EEQ09242.1"/>
    </source>
</evidence>
<dbReference type="PROSITE" id="PS50943">
    <property type="entry name" value="HTH_CROC1"/>
    <property type="match status" value="1"/>
</dbReference>